<protein>
    <recommendedName>
        <fullName evidence="3">N-formylglutamate amidohydrolase</fullName>
    </recommendedName>
</protein>
<organism evidence="1 2">
    <name type="scientific">Legionella antarctica</name>
    <dbReference type="NCBI Taxonomy" id="2708020"/>
    <lineage>
        <taxon>Bacteria</taxon>
        <taxon>Pseudomonadati</taxon>
        <taxon>Pseudomonadota</taxon>
        <taxon>Gammaproteobacteria</taxon>
        <taxon>Legionellales</taxon>
        <taxon>Legionellaceae</taxon>
        <taxon>Legionella</taxon>
    </lineage>
</organism>
<keyword evidence="2" id="KW-1185">Reference proteome</keyword>
<dbReference type="SUPFAM" id="SSF53187">
    <property type="entry name" value="Zn-dependent exopeptidases"/>
    <property type="match status" value="1"/>
</dbReference>
<dbReference type="RefSeq" id="WP_226905545.1">
    <property type="nucleotide sequence ID" value="NZ_AP022839.1"/>
</dbReference>
<accession>A0A6F8T241</accession>
<evidence type="ECO:0000313" key="2">
    <source>
        <dbReference type="Proteomes" id="UP000502894"/>
    </source>
</evidence>
<reference evidence="1" key="1">
    <citation type="journal article" date="2020" name="Microbiol. Resour. Announc.">
        <title>Complete Genome Sequence of Novel Psychrotolerant Legionella Strain TUM19329, Isolated from Antarctic Lake Sediment.</title>
        <authorList>
            <person name="Shimada S."/>
            <person name="Nakai R."/>
            <person name="Aoki K."/>
            <person name="Shimoeda N."/>
            <person name="Ohno G."/>
            <person name="Miyazaki Y."/>
            <person name="Kudoh S."/>
            <person name="Imura S."/>
            <person name="Watanabe K."/>
            <person name="Ishii Y."/>
            <person name="Tateda K."/>
        </authorList>
    </citation>
    <scope>NUCLEOTIDE SEQUENCE [LARGE SCALE GENOMIC DNA]</scope>
    <source>
        <strain evidence="1">TUM19329</strain>
    </source>
</reference>
<evidence type="ECO:0008006" key="3">
    <source>
        <dbReference type="Google" id="ProtNLM"/>
    </source>
</evidence>
<dbReference type="EMBL" id="AP022839">
    <property type="protein sequence ID" value="BCA94056.1"/>
    <property type="molecule type" value="Genomic_DNA"/>
</dbReference>
<dbReference type="InterPro" id="IPR007709">
    <property type="entry name" value="N-FG_amidohydro"/>
</dbReference>
<dbReference type="AlphaFoldDB" id="A0A6F8T241"/>
<dbReference type="Pfam" id="PF05013">
    <property type="entry name" value="FGase"/>
    <property type="match status" value="1"/>
</dbReference>
<gene>
    <name evidence="1" type="ORF">TUM19329_04170</name>
</gene>
<evidence type="ECO:0000313" key="1">
    <source>
        <dbReference type="EMBL" id="BCA94056.1"/>
    </source>
</evidence>
<proteinExistence type="predicted"/>
<dbReference type="Gene3D" id="3.40.630.40">
    <property type="entry name" value="Zn-dependent exopeptidases"/>
    <property type="match status" value="1"/>
</dbReference>
<dbReference type="KEGG" id="lant:TUM19329_04170"/>
<name>A0A6F8T241_9GAMM</name>
<dbReference type="Proteomes" id="UP000502894">
    <property type="component" value="Chromosome"/>
</dbReference>
<sequence length="233" mass="26927">MMKKIALIISCEHAVDIVPEPYHTLFAPFKNLLASHRGVDFGALAIAEHLSKKLSCDFIQATTTRLLVDCNKSMNHPRCFSEITRDLSPEEKQKIMDLYYWPFRQQVMALIKKNIDLGSQVWHLSIHSFTPVLHNIVRNTDIGLLYDPQRSPEKTLASQWKKEIHTQTPIYKIRMNYPYRGVSDGFTSMMRKVYTSEQYLGIEVEANQELTQNTQNLDTLKNILTISLLKLIC</sequence>